<gene>
    <name evidence="2" type="ORF">R3P38DRAFT_3275652</name>
</gene>
<proteinExistence type="predicted"/>
<evidence type="ECO:0000313" key="2">
    <source>
        <dbReference type="EMBL" id="KAK7016944.1"/>
    </source>
</evidence>
<protein>
    <submittedName>
        <fullName evidence="2">Uncharacterized protein</fullName>
    </submittedName>
</protein>
<accession>A0AAW0AW53</accession>
<feature type="chain" id="PRO_5043676326" evidence="1">
    <location>
        <begin position="22"/>
        <end position="149"/>
    </location>
</feature>
<feature type="signal peptide" evidence="1">
    <location>
        <begin position="1"/>
        <end position="21"/>
    </location>
</feature>
<dbReference type="Proteomes" id="UP001362999">
    <property type="component" value="Unassembled WGS sequence"/>
</dbReference>
<name>A0AAW0AW53_9AGAR</name>
<sequence length="149" mass="15567">MFSIKSLLFFTTAALFSSAAAQGWEVMVYEPSAGGSSSCTGGGTTISGSDVGDCHVVGLGSNAASFNVLVDQGPPGAEFVFNLFTDKPAQGPSSGLELASPALLVRATVTFVTSYALFQRANNINRRRRLFLAVCDRNDLPATCLFASN</sequence>
<keyword evidence="1" id="KW-0732">Signal</keyword>
<dbReference type="AlphaFoldDB" id="A0AAW0AW53"/>
<feature type="non-terminal residue" evidence="2">
    <location>
        <position position="1"/>
    </location>
</feature>
<evidence type="ECO:0000313" key="3">
    <source>
        <dbReference type="Proteomes" id="UP001362999"/>
    </source>
</evidence>
<keyword evidence="3" id="KW-1185">Reference proteome</keyword>
<evidence type="ECO:0000256" key="1">
    <source>
        <dbReference type="SAM" id="SignalP"/>
    </source>
</evidence>
<dbReference type="EMBL" id="JAWWNJ010000049">
    <property type="protein sequence ID" value="KAK7016944.1"/>
    <property type="molecule type" value="Genomic_DNA"/>
</dbReference>
<comment type="caution">
    <text evidence="2">The sequence shown here is derived from an EMBL/GenBank/DDBJ whole genome shotgun (WGS) entry which is preliminary data.</text>
</comment>
<reference evidence="2 3" key="1">
    <citation type="journal article" date="2024" name="J Genomics">
        <title>Draft genome sequencing and assembly of Favolaschia claudopus CIRM-BRFM 2984 isolated from oak limbs.</title>
        <authorList>
            <person name="Navarro D."/>
            <person name="Drula E."/>
            <person name="Chaduli D."/>
            <person name="Cazenave R."/>
            <person name="Ahrendt S."/>
            <person name="Wang J."/>
            <person name="Lipzen A."/>
            <person name="Daum C."/>
            <person name="Barry K."/>
            <person name="Grigoriev I.V."/>
            <person name="Favel A."/>
            <person name="Rosso M.N."/>
            <person name="Martin F."/>
        </authorList>
    </citation>
    <scope>NUCLEOTIDE SEQUENCE [LARGE SCALE GENOMIC DNA]</scope>
    <source>
        <strain evidence="2 3">CIRM-BRFM 2984</strain>
    </source>
</reference>
<organism evidence="2 3">
    <name type="scientific">Favolaschia claudopus</name>
    <dbReference type="NCBI Taxonomy" id="2862362"/>
    <lineage>
        <taxon>Eukaryota</taxon>
        <taxon>Fungi</taxon>
        <taxon>Dikarya</taxon>
        <taxon>Basidiomycota</taxon>
        <taxon>Agaricomycotina</taxon>
        <taxon>Agaricomycetes</taxon>
        <taxon>Agaricomycetidae</taxon>
        <taxon>Agaricales</taxon>
        <taxon>Marasmiineae</taxon>
        <taxon>Mycenaceae</taxon>
        <taxon>Favolaschia</taxon>
    </lineage>
</organism>